<sequence>MRARKDQWKVESRVLLLIKLKKDKAASAMS</sequence>
<proteinExistence type="predicted"/>
<evidence type="ECO:0000313" key="1">
    <source>
        <dbReference type="EMBL" id="MBX72596.1"/>
    </source>
</evidence>
<dbReference type="EMBL" id="GGEC01092112">
    <property type="protein sequence ID" value="MBX72596.1"/>
    <property type="molecule type" value="Transcribed_RNA"/>
</dbReference>
<protein>
    <submittedName>
        <fullName evidence="1">Uncharacterized protein</fullName>
    </submittedName>
</protein>
<reference evidence="1" key="1">
    <citation type="submission" date="2018-02" db="EMBL/GenBank/DDBJ databases">
        <title>Rhizophora mucronata_Transcriptome.</title>
        <authorList>
            <person name="Meera S.P."/>
            <person name="Sreeshan A."/>
            <person name="Augustine A."/>
        </authorList>
    </citation>
    <scope>NUCLEOTIDE SEQUENCE</scope>
    <source>
        <tissue evidence="1">Leaf</tissue>
    </source>
</reference>
<name>A0A2P2R012_RHIMU</name>
<organism evidence="1">
    <name type="scientific">Rhizophora mucronata</name>
    <name type="common">Asiatic mangrove</name>
    <dbReference type="NCBI Taxonomy" id="61149"/>
    <lineage>
        <taxon>Eukaryota</taxon>
        <taxon>Viridiplantae</taxon>
        <taxon>Streptophyta</taxon>
        <taxon>Embryophyta</taxon>
        <taxon>Tracheophyta</taxon>
        <taxon>Spermatophyta</taxon>
        <taxon>Magnoliopsida</taxon>
        <taxon>eudicotyledons</taxon>
        <taxon>Gunneridae</taxon>
        <taxon>Pentapetalae</taxon>
        <taxon>rosids</taxon>
        <taxon>fabids</taxon>
        <taxon>Malpighiales</taxon>
        <taxon>Rhizophoraceae</taxon>
        <taxon>Rhizophora</taxon>
    </lineage>
</organism>
<dbReference type="AlphaFoldDB" id="A0A2P2R012"/>
<accession>A0A2P2R012</accession>